<dbReference type="InterPro" id="IPR034660">
    <property type="entry name" value="DinB/YfiT-like"/>
</dbReference>
<sequence length="213" mass="23101">MPRHAQQERSALCDTLSEVGPDAPTLCEGWTTKDLAAHVIIRERRPDAAAGMLLPPLRGHAARVSARLAAQDWAETVSTIRSGPPHWTPFALPMVDEKANLTEFFVHHEDVRRAGDAQQPRELGQDLESALWATLPRIGLLAMRQVRTGVVADSPGFGRRSIRSAKDDHGSVVIGGAPGEILLYVFGRGQVADVTIDGADRDVQAFRATTLGF</sequence>
<name>A0A563DTR9_9MICO</name>
<dbReference type="NCBIfam" id="TIGR03085">
    <property type="entry name" value="TIGR03085 family metal-binding protein"/>
    <property type="match status" value="1"/>
</dbReference>
<dbReference type="EMBL" id="VCQV01000039">
    <property type="protein sequence ID" value="TWP33576.1"/>
    <property type="molecule type" value="Genomic_DNA"/>
</dbReference>
<evidence type="ECO:0000313" key="1">
    <source>
        <dbReference type="EMBL" id="TWP33576.1"/>
    </source>
</evidence>
<keyword evidence="2" id="KW-1185">Reference proteome</keyword>
<comment type="caution">
    <text evidence="1">The sequence shown here is derived from an EMBL/GenBank/DDBJ whole genome shotgun (WGS) entry which is preliminary data.</text>
</comment>
<dbReference type="Proteomes" id="UP000320244">
    <property type="component" value="Unassembled WGS sequence"/>
</dbReference>
<protein>
    <submittedName>
        <fullName evidence="1">TIGR03085 family protein</fullName>
    </submittedName>
</protein>
<dbReference type="InterPro" id="IPR017519">
    <property type="entry name" value="CHP03085"/>
</dbReference>
<reference evidence="1 2" key="1">
    <citation type="submission" date="2019-05" db="EMBL/GenBank/DDBJ databases">
        <authorList>
            <person name="Lee S.D."/>
        </authorList>
    </citation>
    <scope>NUCLEOTIDE SEQUENCE [LARGE SCALE GENOMIC DNA]</scope>
    <source>
        <strain evidence="1 2">C5-26</strain>
    </source>
</reference>
<accession>A0A563DTR9</accession>
<dbReference type="NCBIfam" id="TIGR03083">
    <property type="entry name" value="maleylpyruvate isomerase family mycothiol-dependent enzyme"/>
    <property type="match status" value="1"/>
</dbReference>
<proteinExistence type="predicted"/>
<dbReference type="AlphaFoldDB" id="A0A563DTR9"/>
<gene>
    <name evidence="1" type="ORF">FGL98_20780</name>
</gene>
<dbReference type="OrthoDB" id="3268903at2"/>
<organism evidence="1 2">
    <name type="scientific">Leekyejoonella antrihumi</name>
    <dbReference type="NCBI Taxonomy" id="1660198"/>
    <lineage>
        <taxon>Bacteria</taxon>
        <taxon>Bacillati</taxon>
        <taxon>Actinomycetota</taxon>
        <taxon>Actinomycetes</taxon>
        <taxon>Micrococcales</taxon>
        <taxon>Dermacoccaceae</taxon>
        <taxon>Leekyejoonella</taxon>
    </lineage>
</organism>
<reference evidence="1 2" key="2">
    <citation type="submission" date="2019-08" db="EMBL/GenBank/DDBJ databases">
        <title>Jejuicoccus antrihumi gen. nov., sp. nov., a new member of the family Dermacoccaceae isolated from a cave.</title>
        <authorList>
            <person name="Schumann P."/>
            <person name="Kim I.S."/>
        </authorList>
    </citation>
    <scope>NUCLEOTIDE SEQUENCE [LARGE SCALE GENOMIC DNA]</scope>
    <source>
        <strain evidence="1 2">C5-26</strain>
    </source>
</reference>
<dbReference type="InterPro" id="IPR017517">
    <property type="entry name" value="Maleyloyr_isom"/>
</dbReference>
<dbReference type="SUPFAM" id="SSF109854">
    <property type="entry name" value="DinB/YfiT-like putative metalloenzymes"/>
    <property type="match status" value="1"/>
</dbReference>
<evidence type="ECO:0000313" key="2">
    <source>
        <dbReference type="Proteomes" id="UP000320244"/>
    </source>
</evidence>
<dbReference type="RefSeq" id="WP_146320095.1">
    <property type="nucleotide sequence ID" value="NZ_VCQV01000039.1"/>
</dbReference>